<dbReference type="Proteomes" id="UP000217465">
    <property type="component" value="Unassembled WGS sequence"/>
</dbReference>
<dbReference type="Gene3D" id="3.30.300.20">
    <property type="match status" value="1"/>
</dbReference>
<gene>
    <name evidence="2" type="ORF">A9Y57_01112</name>
    <name evidence="1" type="ORF">P7G31_08695</name>
</gene>
<name>A0A1S1ZS42_9STRE</name>
<dbReference type="OrthoDB" id="1433018at2"/>
<dbReference type="InterPro" id="IPR052924">
    <property type="entry name" value="OsmC/Ohr_hydroprdx_reductase"/>
</dbReference>
<dbReference type="InterPro" id="IPR036102">
    <property type="entry name" value="OsmC/Ohrsf"/>
</dbReference>
<dbReference type="AlphaFoldDB" id="A0A1S1ZS42"/>
<dbReference type="EMBL" id="JARQAG010000014">
    <property type="protein sequence ID" value="MDT2732302.1"/>
    <property type="molecule type" value="Genomic_DNA"/>
</dbReference>
<dbReference type="Proteomes" id="UP001180515">
    <property type="component" value="Unassembled WGS sequence"/>
</dbReference>
<proteinExistence type="predicted"/>
<dbReference type="GeneID" id="61420276"/>
<dbReference type="PANTHER" id="PTHR35368">
    <property type="entry name" value="HYDROPEROXIDE REDUCTASE"/>
    <property type="match status" value="1"/>
</dbReference>
<evidence type="ECO:0000313" key="3">
    <source>
        <dbReference type="Proteomes" id="UP000217465"/>
    </source>
</evidence>
<accession>A0A1S1ZS42</accession>
<dbReference type="SUPFAM" id="SSF82784">
    <property type="entry name" value="OsmC-like"/>
    <property type="match status" value="1"/>
</dbReference>
<dbReference type="RefSeq" id="WP_003103500.1">
    <property type="nucleotide sequence ID" value="NZ_JARQAG010000014.1"/>
</dbReference>
<comment type="caution">
    <text evidence="2">The sequence shown here is derived from an EMBL/GenBank/DDBJ whole genome shotgun (WGS) entry which is preliminary data.</text>
</comment>
<dbReference type="InterPro" id="IPR015946">
    <property type="entry name" value="KH_dom-like_a/b"/>
</dbReference>
<dbReference type="InterPro" id="IPR003718">
    <property type="entry name" value="OsmC/Ohr_fam"/>
</dbReference>
<dbReference type="EMBL" id="NSGR01000008">
    <property type="protein sequence ID" value="PCH12397.1"/>
    <property type="molecule type" value="Genomic_DNA"/>
</dbReference>
<organism evidence="2 3">
    <name type="scientific">Streptococcus parauberis</name>
    <dbReference type="NCBI Taxonomy" id="1348"/>
    <lineage>
        <taxon>Bacteria</taxon>
        <taxon>Bacillati</taxon>
        <taxon>Bacillota</taxon>
        <taxon>Bacilli</taxon>
        <taxon>Lactobacillales</taxon>
        <taxon>Streptococcaceae</taxon>
        <taxon>Streptococcus</taxon>
    </lineage>
</organism>
<sequence length="149" mass="16374">MLETFKATARKTANGLQVEANARGFKITLDEPEELGGTNTGMNPVEAVLCALGACQSIVCAAFAESQDFKYDEFWMELEGDLDPDGFMGLAEGVRNGFQEIRYSTHFVTSEPQEKVDAFSEFIDQHCPVSDNLQNGVKVIRTAAVIEDK</sequence>
<dbReference type="Pfam" id="PF02566">
    <property type="entry name" value="OsmC"/>
    <property type="match status" value="1"/>
</dbReference>
<protein>
    <submittedName>
        <fullName evidence="1">OsmC family protein</fullName>
    </submittedName>
    <submittedName>
        <fullName evidence="2">OsmC-like protein</fullName>
    </submittedName>
</protein>
<evidence type="ECO:0000313" key="1">
    <source>
        <dbReference type="EMBL" id="MDT2732302.1"/>
    </source>
</evidence>
<evidence type="ECO:0000313" key="2">
    <source>
        <dbReference type="EMBL" id="PCH12397.1"/>
    </source>
</evidence>
<reference evidence="2 3" key="1">
    <citation type="submission" date="2016-06" db="EMBL/GenBank/DDBJ databases">
        <authorList>
            <person name="Haines A.N."/>
            <person name="Council K.R."/>
        </authorList>
    </citation>
    <scope>NUCLEOTIDE SEQUENCE [LARGE SCALE GENOMIC DNA]</scope>
    <source>
        <strain evidence="2 3">SP158-29</strain>
    </source>
</reference>
<reference evidence="1" key="2">
    <citation type="submission" date="2023-03" db="EMBL/GenBank/DDBJ databases">
        <authorList>
            <person name="Shen W."/>
            <person name="Cai J."/>
        </authorList>
    </citation>
    <scope>NUCLEOTIDE SEQUENCE</scope>
    <source>
        <strain evidence="1">P82-2</strain>
    </source>
</reference>
<dbReference type="PANTHER" id="PTHR35368:SF1">
    <property type="entry name" value="HYDROPEROXIDE REDUCTASE"/>
    <property type="match status" value="1"/>
</dbReference>